<evidence type="ECO:0000256" key="2">
    <source>
        <dbReference type="SAM" id="SignalP"/>
    </source>
</evidence>
<name>A0ABY7DVD3_MYAAR</name>
<keyword evidence="1 2" id="KW-0732">Signal</keyword>
<dbReference type="InterPro" id="IPR036908">
    <property type="entry name" value="RlpA-like_sf"/>
</dbReference>
<reference evidence="3" key="1">
    <citation type="submission" date="2022-11" db="EMBL/GenBank/DDBJ databases">
        <title>Centuries of genome instability and evolution in soft-shell clam transmissible cancer (bioRxiv).</title>
        <authorList>
            <person name="Hart S.F.M."/>
            <person name="Yonemitsu M.A."/>
            <person name="Giersch R.M."/>
            <person name="Beal B.F."/>
            <person name="Arriagada G."/>
            <person name="Davis B.W."/>
            <person name="Ostrander E.A."/>
            <person name="Goff S.P."/>
            <person name="Metzger M.J."/>
        </authorList>
    </citation>
    <scope>NUCLEOTIDE SEQUENCE</scope>
    <source>
        <strain evidence="3">MELC-2E11</strain>
        <tissue evidence="3">Siphon/mantle</tissue>
    </source>
</reference>
<sequence>MYLCIATLLYLAVAISALHDNDILNLYKHTFQGDGTYYGAKTSGLCSLDVPHLPPVARHVDKLVALNGQQMFGSSACGMCLQVTGSGQGAGNDPITGTFTAYVKDLCPECLAVSFCGMSAAGSVDLAEDGDGRWGVSIRAVQCPSSGPIEYALQGSNDWYIKLQVRNEIIPATTVEMFQPKSGIWVPLARTADGFWTFPASGGVDKPIQRPIQLRLTSPTGQTVTDHINPSIYRDYSWPGQSPIFLRSITSESFLD</sequence>
<dbReference type="SUPFAM" id="SSF50685">
    <property type="entry name" value="Barwin-like endoglucanases"/>
    <property type="match status" value="1"/>
</dbReference>
<gene>
    <name evidence="3" type="ORF">MAR_025023</name>
</gene>
<proteinExistence type="predicted"/>
<dbReference type="SUPFAM" id="SSF49590">
    <property type="entry name" value="PHL pollen allergen"/>
    <property type="match status" value="1"/>
</dbReference>
<evidence type="ECO:0008006" key="5">
    <source>
        <dbReference type="Google" id="ProtNLM"/>
    </source>
</evidence>
<accession>A0ABY7DVD3</accession>
<dbReference type="Proteomes" id="UP001164746">
    <property type="component" value="Chromosome 3"/>
</dbReference>
<evidence type="ECO:0000313" key="3">
    <source>
        <dbReference type="EMBL" id="WAR00651.1"/>
    </source>
</evidence>
<feature type="signal peptide" evidence="2">
    <location>
        <begin position="1"/>
        <end position="17"/>
    </location>
</feature>
<dbReference type="InterPro" id="IPR036749">
    <property type="entry name" value="Expansin_CBD_sf"/>
</dbReference>
<organism evidence="3 4">
    <name type="scientific">Mya arenaria</name>
    <name type="common">Soft-shell clam</name>
    <dbReference type="NCBI Taxonomy" id="6604"/>
    <lineage>
        <taxon>Eukaryota</taxon>
        <taxon>Metazoa</taxon>
        <taxon>Spiralia</taxon>
        <taxon>Lophotrochozoa</taxon>
        <taxon>Mollusca</taxon>
        <taxon>Bivalvia</taxon>
        <taxon>Autobranchia</taxon>
        <taxon>Heteroconchia</taxon>
        <taxon>Euheterodonta</taxon>
        <taxon>Imparidentia</taxon>
        <taxon>Neoheterodontei</taxon>
        <taxon>Myida</taxon>
        <taxon>Myoidea</taxon>
        <taxon>Myidae</taxon>
        <taxon>Mya</taxon>
    </lineage>
</organism>
<evidence type="ECO:0000313" key="4">
    <source>
        <dbReference type="Proteomes" id="UP001164746"/>
    </source>
</evidence>
<dbReference type="Gene3D" id="2.40.40.10">
    <property type="entry name" value="RlpA-like domain"/>
    <property type="match status" value="1"/>
</dbReference>
<dbReference type="PANTHER" id="PTHR31836">
    <property type="match status" value="1"/>
</dbReference>
<dbReference type="InterPro" id="IPR051477">
    <property type="entry name" value="Expansin_CellWall"/>
</dbReference>
<protein>
    <recommendedName>
        <fullName evidence="5">Expansin-like EG45 domain-containing protein</fullName>
    </recommendedName>
</protein>
<dbReference type="EMBL" id="CP111014">
    <property type="protein sequence ID" value="WAR00651.1"/>
    <property type="molecule type" value="Genomic_DNA"/>
</dbReference>
<dbReference type="PANTHER" id="PTHR31836:SF21">
    <property type="entry name" value="EXPANSIN-LIKE PROTEIN 7"/>
    <property type="match status" value="1"/>
</dbReference>
<feature type="chain" id="PRO_5046172747" description="Expansin-like EG45 domain-containing protein" evidence="2">
    <location>
        <begin position="18"/>
        <end position="256"/>
    </location>
</feature>
<dbReference type="Gene3D" id="2.60.40.760">
    <property type="entry name" value="Expansin, cellulose-binding-like domain"/>
    <property type="match status" value="1"/>
</dbReference>
<evidence type="ECO:0000256" key="1">
    <source>
        <dbReference type="ARBA" id="ARBA00022729"/>
    </source>
</evidence>
<keyword evidence="4" id="KW-1185">Reference proteome</keyword>
<dbReference type="CDD" id="cd22271">
    <property type="entry name" value="DPBB_EXP_N-like"/>
    <property type="match status" value="1"/>
</dbReference>